<keyword evidence="2" id="KW-1185">Reference proteome</keyword>
<accession>G0QR93</accession>
<protein>
    <submittedName>
        <fullName evidence="1">Uncharacterized protein</fullName>
    </submittedName>
</protein>
<dbReference type="EMBL" id="GL983744">
    <property type="protein sequence ID" value="EGR32245.1"/>
    <property type="molecule type" value="Genomic_DNA"/>
</dbReference>
<dbReference type="AlphaFoldDB" id="G0QR93"/>
<dbReference type="GeneID" id="14908415"/>
<dbReference type="InParanoid" id="G0QR93"/>
<proteinExistence type="predicted"/>
<reference evidence="1 2" key="1">
    <citation type="submission" date="2011-07" db="EMBL/GenBank/DDBJ databases">
        <authorList>
            <person name="Coyne R."/>
            <person name="Brami D."/>
            <person name="Johnson J."/>
            <person name="Hostetler J."/>
            <person name="Hannick L."/>
            <person name="Clark T."/>
            <person name="Cassidy-Hanley D."/>
            <person name="Inman J."/>
        </authorList>
    </citation>
    <scope>NUCLEOTIDE SEQUENCE [LARGE SCALE GENOMIC DNA]</scope>
    <source>
        <strain evidence="1 2">G5</strain>
    </source>
</reference>
<organism evidence="1 2">
    <name type="scientific">Ichthyophthirius multifiliis</name>
    <name type="common">White spot disease agent</name>
    <name type="synonym">Ich</name>
    <dbReference type="NCBI Taxonomy" id="5932"/>
    <lineage>
        <taxon>Eukaryota</taxon>
        <taxon>Sar</taxon>
        <taxon>Alveolata</taxon>
        <taxon>Ciliophora</taxon>
        <taxon>Intramacronucleata</taxon>
        <taxon>Oligohymenophorea</taxon>
        <taxon>Hymenostomatida</taxon>
        <taxon>Ophryoglenina</taxon>
        <taxon>Ichthyophthirius</taxon>
    </lineage>
</organism>
<evidence type="ECO:0000313" key="1">
    <source>
        <dbReference type="EMBL" id="EGR32245.1"/>
    </source>
</evidence>
<dbReference type="RefSeq" id="XP_004035731.1">
    <property type="nucleotide sequence ID" value="XM_004035683.1"/>
</dbReference>
<sequence length="76" mass="9541">MIQERITAPEEIIFRKIINYYLQLQMQEYIYLQIIIIQIYYLEQQIFWRNIVFQQLIKNSISKKCRLYQSIFFRLG</sequence>
<dbReference type="Proteomes" id="UP000008983">
    <property type="component" value="Unassembled WGS sequence"/>
</dbReference>
<name>G0QR93_ICHMU</name>
<evidence type="ECO:0000313" key="2">
    <source>
        <dbReference type="Proteomes" id="UP000008983"/>
    </source>
</evidence>
<gene>
    <name evidence="1" type="ORF">IMG5_090940</name>
</gene>